<accession>A0A1H6HLE7</accession>
<evidence type="ECO:0000313" key="10">
    <source>
        <dbReference type="EMBL" id="SEH36306.1"/>
    </source>
</evidence>
<dbReference type="Gene3D" id="1.20.1600.10">
    <property type="entry name" value="Outer membrane efflux proteins (OEP)"/>
    <property type="match status" value="1"/>
</dbReference>
<proteinExistence type="inferred from homology"/>
<keyword evidence="5" id="KW-0812">Transmembrane</keyword>
<dbReference type="Pfam" id="PF02321">
    <property type="entry name" value="OEP"/>
    <property type="match status" value="2"/>
</dbReference>
<comment type="similarity">
    <text evidence="2">Belongs to the outer membrane factor (OMF) (TC 1.B.17) family.</text>
</comment>
<comment type="subcellular location">
    <subcellularLocation>
        <location evidence="1">Cell outer membrane</location>
    </subcellularLocation>
</comment>
<dbReference type="STRING" id="420404.SAMN05421793_10139"/>
<protein>
    <submittedName>
        <fullName evidence="10">Outer membrane protein TolC</fullName>
    </submittedName>
</protein>
<evidence type="ECO:0000256" key="5">
    <source>
        <dbReference type="ARBA" id="ARBA00022692"/>
    </source>
</evidence>
<feature type="coiled-coil region" evidence="8">
    <location>
        <begin position="39"/>
        <end position="66"/>
    </location>
</feature>
<evidence type="ECO:0000313" key="11">
    <source>
        <dbReference type="Proteomes" id="UP000198555"/>
    </source>
</evidence>
<evidence type="ECO:0000256" key="4">
    <source>
        <dbReference type="ARBA" id="ARBA00022452"/>
    </source>
</evidence>
<keyword evidence="9" id="KW-0732">Signal</keyword>
<dbReference type="Proteomes" id="UP000198555">
    <property type="component" value="Unassembled WGS sequence"/>
</dbReference>
<keyword evidence="4" id="KW-1134">Transmembrane beta strand</keyword>
<keyword evidence="11" id="KW-1185">Reference proteome</keyword>
<dbReference type="GO" id="GO:0009279">
    <property type="term" value="C:cell outer membrane"/>
    <property type="evidence" value="ECO:0007669"/>
    <property type="project" value="UniProtKB-SubCell"/>
</dbReference>
<organism evidence="10 11">
    <name type="scientific">Epilithonimonas hominis</name>
    <dbReference type="NCBI Taxonomy" id="420404"/>
    <lineage>
        <taxon>Bacteria</taxon>
        <taxon>Pseudomonadati</taxon>
        <taxon>Bacteroidota</taxon>
        <taxon>Flavobacteriia</taxon>
        <taxon>Flavobacteriales</taxon>
        <taxon>Weeksellaceae</taxon>
        <taxon>Chryseobacterium group</taxon>
        <taxon>Epilithonimonas</taxon>
    </lineage>
</organism>
<evidence type="ECO:0000256" key="9">
    <source>
        <dbReference type="SAM" id="SignalP"/>
    </source>
</evidence>
<dbReference type="InterPro" id="IPR003423">
    <property type="entry name" value="OMP_efflux"/>
</dbReference>
<sequence length="438" mass="50567">MFCKKYRLILALFTCLCQPFLKAQEQQLTLPQLFSKVEAHSKEIALEQLKLQLAETKIKQAQSNQLPSLSITGSIRHASNMPVYVNGILHKPAQHDIIHTLYNTETNLYMNLFDGFKLKNEIKLAKILSDISVTDKEKLISLTKLKATNLFIDLYLQYQWKTTMQSDIAEKEHQLLEIKNIYKAGIILESDVLRTELELSKRKMTLTEIDNSIIVLQQQINVLTGEDDKTIIEPEIASIEEETTALSVDDYIEIALEKGYDAELSEQHTQVAETQLKLDKGNYYPKIGLIGSFQFANPQVFLYNYNPSWYSLGLVGLQASYDISSIYRNKHQVQEAKIELSSAQLHHQFTNDNIRTRIYKAYYEYDESLKHEKVFEQNLQYANENARILKNAYFNQTALITDLLDANLLQVQAQFELEQSKMNVLKSYYSLKYETGTL</sequence>
<dbReference type="InterPro" id="IPR051906">
    <property type="entry name" value="TolC-like"/>
</dbReference>
<keyword evidence="3" id="KW-0813">Transport</keyword>
<evidence type="ECO:0000256" key="8">
    <source>
        <dbReference type="SAM" id="Coils"/>
    </source>
</evidence>
<keyword evidence="8" id="KW-0175">Coiled coil</keyword>
<keyword evidence="6" id="KW-0472">Membrane</keyword>
<dbReference type="EMBL" id="FNWX01000001">
    <property type="protein sequence ID" value="SEH36306.1"/>
    <property type="molecule type" value="Genomic_DNA"/>
</dbReference>
<dbReference type="GO" id="GO:1990281">
    <property type="term" value="C:efflux pump complex"/>
    <property type="evidence" value="ECO:0007669"/>
    <property type="project" value="TreeGrafter"/>
</dbReference>
<keyword evidence="7" id="KW-0998">Cell outer membrane</keyword>
<dbReference type="GO" id="GO:0015562">
    <property type="term" value="F:efflux transmembrane transporter activity"/>
    <property type="evidence" value="ECO:0007669"/>
    <property type="project" value="InterPro"/>
</dbReference>
<dbReference type="SUPFAM" id="SSF56954">
    <property type="entry name" value="Outer membrane efflux proteins (OEP)"/>
    <property type="match status" value="1"/>
</dbReference>
<reference evidence="11" key="1">
    <citation type="submission" date="2016-10" db="EMBL/GenBank/DDBJ databases">
        <authorList>
            <person name="Varghese N."/>
            <person name="Submissions S."/>
        </authorList>
    </citation>
    <scope>NUCLEOTIDE SEQUENCE [LARGE SCALE GENOMIC DNA]</scope>
    <source>
        <strain evidence="11">DSM 19326</strain>
    </source>
</reference>
<evidence type="ECO:0000256" key="1">
    <source>
        <dbReference type="ARBA" id="ARBA00004442"/>
    </source>
</evidence>
<feature type="signal peptide" evidence="9">
    <location>
        <begin position="1"/>
        <end position="23"/>
    </location>
</feature>
<dbReference type="AlphaFoldDB" id="A0A1H6HLE7"/>
<gene>
    <name evidence="10" type="ORF">SAMN05421793_10139</name>
</gene>
<dbReference type="RefSeq" id="WP_089767567.1">
    <property type="nucleotide sequence ID" value="NZ_DAMBVG010000003.1"/>
</dbReference>
<feature type="chain" id="PRO_5011737248" evidence="9">
    <location>
        <begin position="24"/>
        <end position="438"/>
    </location>
</feature>
<dbReference type="GO" id="GO:0015288">
    <property type="term" value="F:porin activity"/>
    <property type="evidence" value="ECO:0007669"/>
    <property type="project" value="TreeGrafter"/>
</dbReference>
<evidence type="ECO:0000256" key="7">
    <source>
        <dbReference type="ARBA" id="ARBA00023237"/>
    </source>
</evidence>
<evidence type="ECO:0000256" key="3">
    <source>
        <dbReference type="ARBA" id="ARBA00022448"/>
    </source>
</evidence>
<evidence type="ECO:0000256" key="2">
    <source>
        <dbReference type="ARBA" id="ARBA00007613"/>
    </source>
</evidence>
<dbReference type="PANTHER" id="PTHR30026">
    <property type="entry name" value="OUTER MEMBRANE PROTEIN TOLC"/>
    <property type="match status" value="1"/>
</dbReference>
<name>A0A1H6HLE7_9FLAO</name>
<evidence type="ECO:0000256" key="6">
    <source>
        <dbReference type="ARBA" id="ARBA00023136"/>
    </source>
</evidence>
<dbReference type="PANTHER" id="PTHR30026:SF23">
    <property type="entry name" value="TO APRF-PUTATIVE OUTER MEMBRANE EFFLUX PROTEIN OR SECRETED ALKALINE PHOSPHATASE-RELATED"/>
    <property type="match status" value="1"/>
</dbReference>